<name>A0ABM1AX49_MICOH</name>
<dbReference type="InterPro" id="IPR007960">
    <property type="entry name" value="TAS2R"/>
</dbReference>
<evidence type="ECO:0000256" key="4">
    <source>
        <dbReference type="ARBA" id="ARBA00022606"/>
    </source>
</evidence>
<evidence type="ECO:0000256" key="12">
    <source>
        <dbReference type="RuleBase" id="RU004423"/>
    </source>
</evidence>
<dbReference type="GeneID" id="101979535"/>
<keyword evidence="7 13" id="KW-0297">G-protein coupled receptor</keyword>
<keyword evidence="9 13" id="KW-0675">Receptor</keyword>
<evidence type="ECO:0000256" key="9">
    <source>
        <dbReference type="ARBA" id="ARBA00023170"/>
    </source>
</evidence>
<evidence type="ECO:0000256" key="1">
    <source>
        <dbReference type="ARBA" id="ARBA00004141"/>
    </source>
</evidence>
<dbReference type="SUPFAM" id="SSF81321">
    <property type="entry name" value="Family A G protein-coupled receptor-like"/>
    <property type="match status" value="1"/>
</dbReference>
<feature type="transmembrane region" description="Helical" evidence="14">
    <location>
        <begin position="227"/>
        <end position="252"/>
    </location>
</feature>
<keyword evidence="4 13" id="KW-0716">Sensory transduction</keyword>
<evidence type="ECO:0000313" key="15">
    <source>
        <dbReference type="Proteomes" id="UP000694915"/>
    </source>
</evidence>
<comment type="subcellular location">
    <subcellularLocation>
        <location evidence="1 13">Membrane</location>
        <topology evidence="1 13">Multi-pass membrane protein</topology>
    </subcellularLocation>
</comment>
<evidence type="ECO:0000256" key="3">
    <source>
        <dbReference type="ARBA" id="ARBA00022480"/>
    </source>
</evidence>
<evidence type="ECO:0000256" key="6">
    <source>
        <dbReference type="ARBA" id="ARBA00022989"/>
    </source>
</evidence>
<comment type="similarity">
    <text evidence="2 12">Belongs to the G-protein coupled receptor T2R family.</text>
</comment>
<dbReference type="PANTHER" id="PTHR11394:SF63">
    <property type="entry name" value="TASTE RECEPTOR TYPE 2 MEMBER 10"/>
    <property type="match status" value="1"/>
</dbReference>
<evidence type="ECO:0000256" key="7">
    <source>
        <dbReference type="ARBA" id="ARBA00023040"/>
    </source>
</evidence>
<evidence type="ECO:0000313" key="16">
    <source>
        <dbReference type="RefSeq" id="XP_013209938.1"/>
    </source>
</evidence>
<evidence type="ECO:0000256" key="5">
    <source>
        <dbReference type="ARBA" id="ARBA00022692"/>
    </source>
</evidence>
<gene>
    <name evidence="16" type="primary">LOC101979535</name>
</gene>
<evidence type="ECO:0000256" key="13">
    <source>
        <dbReference type="RuleBase" id="RU004424"/>
    </source>
</evidence>
<proteinExistence type="inferred from homology"/>
<feature type="transmembrane region" description="Helical" evidence="14">
    <location>
        <begin position="18"/>
        <end position="36"/>
    </location>
</feature>
<dbReference type="Proteomes" id="UP000694915">
    <property type="component" value="Unplaced"/>
</dbReference>
<sequence>MLSTAEGILLFISTSESILGILGDVFIGVASCNYYVKNKKLSTIGFIISGLAISRICLVWLLIMGAYAKLFSGQLLSPVNTNEYINYLWVIINNLSALFATSLSVFYFLKIANFSHHMFLWLKRKINLVFIFLMGCLLVTWLLSFPLLEKLIQNSKRNTSQQVPIKKSDFIIVCGLLNMGVIFYFVVAVTACFLLIISLWRHRSRMQSHVSIFRDLNREAHVKAMQVLISFIILYILYFIGMAIVVLCLFIPEGKLLFMFGLIITFLYPCCHSLILILTNSQLKQSFLQVVRRLKCLEIGTDLRAT</sequence>
<accession>A0ABM1AX49</accession>
<feature type="transmembrane region" description="Helical" evidence="14">
    <location>
        <begin position="170"/>
        <end position="197"/>
    </location>
</feature>
<feature type="transmembrane region" description="Helical" evidence="14">
    <location>
        <begin position="43"/>
        <end position="67"/>
    </location>
</feature>
<dbReference type="Pfam" id="PF05296">
    <property type="entry name" value="TAS2R"/>
    <property type="match status" value="1"/>
</dbReference>
<dbReference type="Gene3D" id="1.20.1070.10">
    <property type="entry name" value="Rhodopsin 7-helix transmembrane proteins"/>
    <property type="match status" value="1"/>
</dbReference>
<keyword evidence="15" id="KW-1185">Reference proteome</keyword>
<organism evidence="15 16">
    <name type="scientific">Microtus ochrogaster</name>
    <name type="common">Prairie vole</name>
    <dbReference type="NCBI Taxonomy" id="79684"/>
    <lineage>
        <taxon>Eukaryota</taxon>
        <taxon>Metazoa</taxon>
        <taxon>Chordata</taxon>
        <taxon>Craniata</taxon>
        <taxon>Vertebrata</taxon>
        <taxon>Euteleostomi</taxon>
        <taxon>Mammalia</taxon>
        <taxon>Eutheria</taxon>
        <taxon>Euarchontoglires</taxon>
        <taxon>Glires</taxon>
        <taxon>Rodentia</taxon>
        <taxon>Myomorpha</taxon>
        <taxon>Muroidea</taxon>
        <taxon>Cricetidae</taxon>
        <taxon>Arvicolinae</taxon>
        <taxon>Microtus</taxon>
    </lineage>
</organism>
<feature type="transmembrane region" description="Helical" evidence="14">
    <location>
        <begin position="129"/>
        <end position="148"/>
    </location>
</feature>
<feature type="transmembrane region" description="Helical" evidence="14">
    <location>
        <begin position="87"/>
        <end position="109"/>
    </location>
</feature>
<evidence type="ECO:0000256" key="8">
    <source>
        <dbReference type="ARBA" id="ARBA00023136"/>
    </source>
</evidence>
<keyword evidence="11 13" id="KW-0807">Transducer</keyword>
<reference evidence="16" key="1">
    <citation type="submission" date="2025-08" db="UniProtKB">
        <authorList>
            <consortium name="RefSeq"/>
        </authorList>
    </citation>
    <scope>IDENTIFICATION</scope>
</reference>
<dbReference type="PANTHER" id="PTHR11394">
    <property type="entry name" value="TASTE RECEPTOR TYPE 2"/>
    <property type="match status" value="1"/>
</dbReference>
<protein>
    <recommendedName>
        <fullName evidence="13">Taste receptor type 2</fullName>
    </recommendedName>
</protein>
<keyword evidence="6 14" id="KW-1133">Transmembrane helix</keyword>
<dbReference type="RefSeq" id="XP_013209938.1">
    <property type="nucleotide sequence ID" value="XM_013354484.1"/>
</dbReference>
<evidence type="ECO:0000256" key="14">
    <source>
        <dbReference type="SAM" id="Phobius"/>
    </source>
</evidence>
<keyword evidence="8 13" id="KW-0472">Membrane</keyword>
<keyword evidence="5 13" id="KW-0812">Transmembrane</keyword>
<evidence type="ECO:0000256" key="2">
    <source>
        <dbReference type="ARBA" id="ARBA00007376"/>
    </source>
</evidence>
<feature type="transmembrane region" description="Helical" evidence="14">
    <location>
        <begin position="258"/>
        <end position="278"/>
    </location>
</feature>
<keyword evidence="3 13" id="KW-0919">Taste</keyword>
<keyword evidence="10" id="KW-0325">Glycoprotein</keyword>
<evidence type="ECO:0000256" key="11">
    <source>
        <dbReference type="ARBA" id="ARBA00023224"/>
    </source>
</evidence>
<evidence type="ECO:0000256" key="10">
    <source>
        <dbReference type="ARBA" id="ARBA00023180"/>
    </source>
</evidence>